<gene>
    <name evidence="9" type="ORF">A3224_11935</name>
</gene>
<evidence type="ECO:0000256" key="4">
    <source>
        <dbReference type="ARBA" id="ARBA00023143"/>
    </source>
</evidence>
<keyword evidence="10" id="KW-1185">Reference proteome</keyword>
<dbReference type="STRING" id="252514.A3224_11935"/>
<dbReference type="AlphaFoldDB" id="A0A143HNW4"/>
<evidence type="ECO:0000256" key="1">
    <source>
        <dbReference type="ARBA" id="ARBA00004117"/>
    </source>
</evidence>
<dbReference type="Proteomes" id="UP000076077">
    <property type="component" value="Chromosome"/>
</dbReference>
<evidence type="ECO:0000256" key="6">
    <source>
        <dbReference type="PIRNR" id="PIRNR002889"/>
    </source>
</evidence>
<keyword evidence="9" id="KW-0966">Cell projection</keyword>
<dbReference type="NCBIfam" id="TIGR01396">
    <property type="entry name" value="FlgB"/>
    <property type="match status" value="1"/>
</dbReference>
<dbReference type="InterPro" id="IPR006300">
    <property type="entry name" value="FlgB"/>
</dbReference>
<name>A0A143HNW4_MICTH</name>
<dbReference type="KEGG" id="mthd:A3224_11935"/>
<dbReference type="PIRSF" id="PIRSF002889">
    <property type="entry name" value="Rod_FlgB"/>
    <property type="match status" value="1"/>
</dbReference>
<feature type="region of interest" description="Disordered" evidence="7">
    <location>
        <begin position="56"/>
        <end position="79"/>
    </location>
</feature>
<dbReference type="PANTHER" id="PTHR30435">
    <property type="entry name" value="FLAGELLAR PROTEIN"/>
    <property type="match status" value="1"/>
</dbReference>
<comment type="subunit">
    <text evidence="6">The basal body constitutes a major portion of the flagellar organelle and consists of a number of rings mounted on a central rod.</text>
</comment>
<comment type="subcellular location">
    <subcellularLocation>
        <location evidence="1 6">Bacterial flagellum basal body</location>
    </subcellularLocation>
</comment>
<dbReference type="EMBL" id="CP014864">
    <property type="protein sequence ID" value="AMX03191.1"/>
    <property type="molecule type" value="Genomic_DNA"/>
</dbReference>
<dbReference type="GO" id="GO:0030694">
    <property type="term" value="C:bacterial-type flagellum basal body, rod"/>
    <property type="evidence" value="ECO:0007669"/>
    <property type="project" value="InterPro"/>
</dbReference>
<dbReference type="PANTHER" id="PTHR30435:SF12">
    <property type="entry name" value="FLAGELLAR BASAL BODY ROD PROTEIN FLGB"/>
    <property type="match status" value="1"/>
</dbReference>
<dbReference type="InterPro" id="IPR001444">
    <property type="entry name" value="Flag_bb_rod_N"/>
</dbReference>
<evidence type="ECO:0000313" key="9">
    <source>
        <dbReference type="EMBL" id="AMX03191.1"/>
    </source>
</evidence>
<dbReference type="OrthoDB" id="9788334at2"/>
<evidence type="ECO:0000256" key="3">
    <source>
        <dbReference type="ARBA" id="ARBA00014376"/>
    </source>
</evidence>
<dbReference type="RefSeq" id="WP_067154902.1">
    <property type="nucleotide sequence ID" value="NZ_CP014864.1"/>
</dbReference>
<reference evidence="10" key="1">
    <citation type="submission" date="2016-03" db="EMBL/GenBank/DDBJ databases">
        <authorList>
            <person name="Lee Y.-S."/>
            <person name="Choi Y.-L."/>
        </authorList>
    </citation>
    <scope>NUCLEOTIDE SEQUENCE [LARGE SCALE GENOMIC DNA]</scope>
    <source>
        <strain evidence="10">DAU221</strain>
    </source>
</reference>
<keyword evidence="4 6" id="KW-0975">Bacterial flagellum</keyword>
<comment type="function">
    <text evidence="5 6">Structural component of flagellum, the bacterial motility apparatus. Part of the rod structure of flagellar basal body.</text>
</comment>
<dbReference type="GeneID" id="76608754"/>
<evidence type="ECO:0000313" key="10">
    <source>
        <dbReference type="Proteomes" id="UP000076077"/>
    </source>
</evidence>
<evidence type="ECO:0000256" key="2">
    <source>
        <dbReference type="ARBA" id="ARBA00009677"/>
    </source>
</evidence>
<feature type="compositionally biased region" description="Low complexity" evidence="7">
    <location>
        <begin position="66"/>
        <end position="79"/>
    </location>
</feature>
<keyword evidence="9" id="KW-0282">Flagellum</keyword>
<evidence type="ECO:0000256" key="7">
    <source>
        <dbReference type="SAM" id="MobiDB-lite"/>
    </source>
</evidence>
<proteinExistence type="inferred from homology"/>
<feature type="domain" description="Flagellar basal body rod protein N-terminal" evidence="8">
    <location>
        <begin position="9"/>
        <end position="39"/>
    </location>
</feature>
<accession>A0A143HNW4</accession>
<dbReference type="Pfam" id="PF00460">
    <property type="entry name" value="Flg_bb_rod"/>
    <property type="match status" value="1"/>
</dbReference>
<dbReference type="GO" id="GO:0071973">
    <property type="term" value="P:bacterial-type flagellum-dependent cell motility"/>
    <property type="evidence" value="ECO:0007669"/>
    <property type="project" value="InterPro"/>
</dbReference>
<sequence length="136" mass="14977">MIDRLAATLNFDREALNLRHERQKVLAGNIANADTPTYKARDFDFSRELARAVERGGAEGGLTARTTSPRHLSASSSSTTSLDLLYRVPDQPSLDGNTVNMDVERSYFADNSVRYQAALTILNGRIQGLKSAMQSE</sequence>
<comment type="similarity">
    <text evidence="2 6">Belongs to the flagella basal body rod proteins family.</text>
</comment>
<protein>
    <recommendedName>
        <fullName evidence="3 6">Flagellar basal body rod protein FlgB</fullName>
    </recommendedName>
</protein>
<evidence type="ECO:0000259" key="8">
    <source>
        <dbReference type="Pfam" id="PF00460"/>
    </source>
</evidence>
<keyword evidence="9" id="KW-0969">Cilium</keyword>
<organism evidence="9 10">
    <name type="scientific">Microbulbifer thermotolerans</name>
    <dbReference type="NCBI Taxonomy" id="252514"/>
    <lineage>
        <taxon>Bacteria</taxon>
        <taxon>Pseudomonadati</taxon>
        <taxon>Pseudomonadota</taxon>
        <taxon>Gammaproteobacteria</taxon>
        <taxon>Cellvibrionales</taxon>
        <taxon>Microbulbiferaceae</taxon>
        <taxon>Microbulbifer</taxon>
    </lineage>
</organism>
<evidence type="ECO:0000256" key="5">
    <source>
        <dbReference type="ARBA" id="ARBA00024934"/>
    </source>
</evidence>